<dbReference type="Gene3D" id="1.10.287.130">
    <property type="match status" value="1"/>
</dbReference>
<keyword evidence="13" id="KW-1185">Reference proteome</keyword>
<evidence type="ECO:0000256" key="2">
    <source>
        <dbReference type="ARBA" id="ARBA00012438"/>
    </source>
</evidence>
<evidence type="ECO:0000256" key="4">
    <source>
        <dbReference type="ARBA" id="ARBA00022679"/>
    </source>
</evidence>
<dbReference type="PANTHER" id="PTHR43065">
    <property type="entry name" value="SENSOR HISTIDINE KINASE"/>
    <property type="match status" value="1"/>
</dbReference>
<dbReference type="PROSITE" id="PS50109">
    <property type="entry name" value="HIS_KIN"/>
    <property type="match status" value="1"/>
</dbReference>
<evidence type="ECO:0000259" key="11">
    <source>
        <dbReference type="PROSITE" id="PS50113"/>
    </source>
</evidence>
<dbReference type="InterPro" id="IPR035965">
    <property type="entry name" value="PAS-like_dom_sf"/>
</dbReference>
<dbReference type="CDD" id="cd00082">
    <property type="entry name" value="HisKA"/>
    <property type="match status" value="1"/>
</dbReference>
<dbReference type="Gene3D" id="3.30.450.20">
    <property type="entry name" value="PAS domain"/>
    <property type="match status" value="2"/>
</dbReference>
<dbReference type="SMART" id="SM00086">
    <property type="entry name" value="PAC"/>
    <property type="match status" value="1"/>
</dbReference>
<comment type="catalytic activity">
    <reaction evidence="1">
        <text>ATP + protein L-histidine = ADP + protein N-phospho-L-histidine.</text>
        <dbReference type="EC" id="2.7.13.3"/>
    </reaction>
</comment>
<keyword evidence="5" id="KW-0547">Nucleotide-binding</keyword>
<dbReference type="InterPro" id="IPR013656">
    <property type="entry name" value="PAS_4"/>
</dbReference>
<dbReference type="Pfam" id="PF02518">
    <property type="entry name" value="HATPase_c"/>
    <property type="match status" value="1"/>
</dbReference>
<dbReference type="Pfam" id="PF08448">
    <property type="entry name" value="PAS_4"/>
    <property type="match status" value="1"/>
</dbReference>
<keyword evidence="6 12" id="KW-0418">Kinase</keyword>
<dbReference type="Pfam" id="PF13426">
    <property type="entry name" value="PAS_9"/>
    <property type="match status" value="1"/>
</dbReference>
<dbReference type="InterPro" id="IPR000014">
    <property type="entry name" value="PAS"/>
</dbReference>
<dbReference type="SMART" id="SM00387">
    <property type="entry name" value="HATPase_c"/>
    <property type="match status" value="1"/>
</dbReference>
<feature type="domain" description="Histidine kinase" evidence="9">
    <location>
        <begin position="284"/>
        <end position="488"/>
    </location>
</feature>
<dbReference type="Proteomes" id="UP000297597">
    <property type="component" value="Unassembled WGS sequence"/>
</dbReference>
<dbReference type="InterPro" id="IPR004358">
    <property type="entry name" value="Sig_transdc_His_kin-like_C"/>
</dbReference>
<keyword evidence="3" id="KW-0597">Phosphoprotein</keyword>
<dbReference type="Gene3D" id="3.30.565.10">
    <property type="entry name" value="Histidine kinase-like ATPase, C-terminal domain"/>
    <property type="match status" value="1"/>
</dbReference>
<dbReference type="OrthoDB" id="505470at2"/>
<dbReference type="InterPro" id="IPR000700">
    <property type="entry name" value="PAS-assoc_C"/>
</dbReference>
<feature type="domain" description="PAS" evidence="10">
    <location>
        <begin position="6"/>
        <end position="51"/>
    </location>
</feature>
<dbReference type="GO" id="GO:0000155">
    <property type="term" value="F:phosphorelay sensor kinase activity"/>
    <property type="evidence" value="ECO:0007669"/>
    <property type="project" value="InterPro"/>
</dbReference>
<name>A0A4Y7RMR9_9FIRM</name>
<evidence type="ECO:0000256" key="8">
    <source>
        <dbReference type="ARBA" id="ARBA00023012"/>
    </source>
</evidence>
<evidence type="ECO:0000256" key="6">
    <source>
        <dbReference type="ARBA" id="ARBA00022777"/>
    </source>
</evidence>
<gene>
    <name evidence="12" type="primary">kinE_9</name>
    <name evidence="12" type="ORF">Pmgp_03028</name>
</gene>
<keyword evidence="7" id="KW-0067">ATP-binding</keyword>
<dbReference type="RefSeq" id="WP_134214824.1">
    <property type="nucleotide sequence ID" value="NZ_QFFZ01000043.1"/>
</dbReference>
<proteinExistence type="predicted"/>
<dbReference type="InterPro" id="IPR036097">
    <property type="entry name" value="HisK_dim/P_sf"/>
</dbReference>
<evidence type="ECO:0000313" key="13">
    <source>
        <dbReference type="Proteomes" id="UP000297597"/>
    </source>
</evidence>
<keyword evidence="4 12" id="KW-0808">Transferase</keyword>
<dbReference type="AlphaFoldDB" id="A0A4Y7RMR9"/>
<dbReference type="NCBIfam" id="TIGR00229">
    <property type="entry name" value="sensory_box"/>
    <property type="match status" value="2"/>
</dbReference>
<dbReference type="SUPFAM" id="SSF55785">
    <property type="entry name" value="PYP-like sensor domain (PAS domain)"/>
    <property type="match status" value="2"/>
</dbReference>
<comment type="caution">
    <text evidence="12">The sequence shown here is derived from an EMBL/GenBank/DDBJ whole genome shotgun (WGS) entry which is preliminary data.</text>
</comment>
<dbReference type="SMART" id="SM00388">
    <property type="entry name" value="HisKA"/>
    <property type="match status" value="1"/>
</dbReference>
<evidence type="ECO:0000259" key="10">
    <source>
        <dbReference type="PROSITE" id="PS50112"/>
    </source>
</evidence>
<accession>A0A4Y7RMR9</accession>
<dbReference type="PROSITE" id="PS50113">
    <property type="entry name" value="PAC"/>
    <property type="match status" value="1"/>
</dbReference>
<dbReference type="InterPro" id="IPR005467">
    <property type="entry name" value="His_kinase_dom"/>
</dbReference>
<sequence length="492" mass="55592">MYMKQNTPHYIEIVEFLPDATFVIDSDRRVIAWNLALEEMTGVYKKDIMGKGDYAYSTPFYGMPRPILIDFIFGEDRKNEIPYKSVERKGNRIFAETFCPLLYNGKGAHLWGTASPLFDEKGNLIGAIESIRDITMHKQTEKDLRLSEERFSKAFRASPNPMSITLLANGVIIDVNDVFLETVGRTREDVISQRIYDVGFWLNPGEREKIVTQLSEGNGVRNKEIIFKKKSGELCNGLFSAEIIDINGMQCLLGIVTDITEKLRYDREMSRLDRLNLVGEMAATIAHEIRNPLTNILGFTEILKNEMPTAPNSVYFDFIVEELYHANSIVEEFLFLARSKPLTLKKQKLDIILKAIAPLIKASAIHERKEVDFELNEVAEIPLDEKEIRQLVLNLVRNGLEAMDSGGKLTIRIFMNQNDVVLAVHDQGSGIAADVLEKIGTPFFTTKEKGTGLGLAVCYSIAARHNADIKIKTGAKGTTFFVIFKQSYQTEN</sequence>
<protein>
    <recommendedName>
        <fullName evidence="2">histidine kinase</fullName>
        <ecNumber evidence="2">2.7.13.3</ecNumber>
    </recommendedName>
</protein>
<dbReference type="InterPro" id="IPR003661">
    <property type="entry name" value="HisK_dim/P_dom"/>
</dbReference>
<dbReference type="SUPFAM" id="SSF47384">
    <property type="entry name" value="Homodimeric domain of signal transducing histidine kinase"/>
    <property type="match status" value="1"/>
</dbReference>
<dbReference type="Pfam" id="PF00512">
    <property type="entry name" value="HisKA"/>
    <property type="match status" value="1"/>
</dbReference>
<reference evidence="12 13" key="1">
    <citation type="journal article" date="2018" name="Environ. Microbiol.">
        <title>Novel energy conservation strategies and behaviour of Pelotomaculum schinkii driving syntrophic propionate catabolism.</title>
        <authorList>
            <person name="Hidalgo-Ahumada C.A.P."/>
            <person name="Nobu M.K."/>
            <person name="Narihiro T."/>
            <person name="Tamaki H."/>
            <person name="Liu W.T."/>
            <person name="Kamagata Y."/>
            <person name="Stams A.J.M."/>
            <person name="Imachi H."/>
            <person name="Sousa D.Z."/>
        </authorList>
    </citation>
    <scope>NUCLEOTIDE SEQUENCE [LARGE SCALE GENOMIC DNA]</scope>
    <source>
        <strain evidence="12 13">MGP</strain>
    </source>
</reference>
<dbReference type="EC" id="2.7.13.3" evidence="2"/>
<organism evidence="12 13">
    <name type="scientific">Pelotomaculum propionicicum</name>
    <dbReference type="NCBI Taxonomy" id="258475"/>
    <lineage>
        <taxon>Bacteria</taxon>
        <taxon>Bacillati</taxon>
        <taxon>Bacillota</taxon>
        <taxon>Clostridia</taxon>
        <taxon>Eubacteriales</taxon>
        <taxon>Desulfotomaculaceae</taxon>
        <taxon>Pelotomaculum</taxon>
    </lineage>
</organism>
<dbReference type="SUPFAM" id="SSF55874">
    <property type="entry name" value="ATPase domain of HSP90 chaperone/DNA topoisomerase II/histidine kinase"/>
    <property type="match status" value="1"/>
</dbReference>
<dbReference type="CDD" id="cd00130">
    <property type="entry name" value="PAS"/>
    <property type="match status" value="2"/>
</dbReference>
<feature type="domain" description="PAS" evidence="10">
    <location>
        <begin position="147"/>
        <end position="216"/>
    </location>
</feature>
<feature type="domain" description="PAC" evidence="11">
    <location>
        <begin position="96"/>
        <end position="146"/>
    </location>
</feature>
<dbReference type="GO" id="GO:0005524">
    <property type="term" value="F:ATP binding"/>
    <property type="evidence" value="ECO:0007669"/>
    <property type="project" value="UniProtKB-KW"/>
</dbReference>
<dbReference type="InterPro" id="IPR036890">
    <property type="entry name" value="HATPase_C_sf"/>
</dbReference>
<dbReference type="InterPro" id="IPR003594">
    <property type="entry name" value="HATPase_dom"/>
</dbReference>
<evidence type="ECO:0000256" key="1">
    <source>
        <dbReference type="ARBA" id="ARBA00000085"/>
    </source>
</evidence>
<dbReference type="PANTHER" id="PTHR43065:SF46">
    <property type="entry name" value="C4-DICARBOXYLATE TRANSPORT SENSOR PROTEIN DCTB"/>
    <property type="match status" value="1"/>
</dbReference>
<evidence type="ECO:0000256" key="7">
    <source>
        <dbReference type="ARBA" id="ARBA00022840"/>
    </source>
</evidence>
<evidence type="ECO:0000259" key="9">
    <source>
        <dbReference type="PROSITE" id="PS50109"/>
    </source>
</evidence>
<evidence type="ECO:0000313" key="12">
    <source>
        <dbReference type="EMBL" id="TEB09597.1"/>
    </source>
</evidence>
<keyword evidence="8" id="KW-0902">Two-component regulatory system</keyword>
<evidence type="ECO:0000256" key="3">
    <source>
        <dbReference type="ARBA" id="ARBA00022553"/>
    </source>
</evidence>
<evidence type="ECO:0000256" key="5">
    <source>
        <dbReference type="ARBA" id="ARBA00022741"/>
    </source>
</evidence>
<dbReference type="SMART" id="SM00091">
    <property type="entry name" value="PAS"/>
    <property type="match status" value="2"/>
</dbReference>
<dbReference type="PROSITE" id="PS50112">
    <property type="entry name" value="PAS"/>
    <property type="match status" value="2"/>
</dbReference>
<dbReference type="EMBL" id="QFFZ01000043">
    <property type="protein sequence ID" value="TEB09597.1"/>
    <property type="molecule type" value="Genomic_DNA"/>
</dbReference>
<dbReference type="InterPro" id="IPR001610">
    <property type="entry name" value="PAC"/>
</dbReference>
<dbReference type="PRINTS" id="PR00344">
    <property type="entry name" value="BCTRLSENSOR"/>
</dbReference>